<dbReference type="EMBL" id="BPLR01020637">
    <property type="protein sequence ID" value="GIX80963.1"/>
    <property type="molecule type" value="Genomic_DNA"/>
</dbReference>
<dbReference type="Proteomes" id="UP001054945">
    <property type="component" value="Unassembled WGS sequence"/>
</dbReference>
<organism evidence="2 3">
    <name type="scientific">Caerostris extrusa</name>
    <name type="common">Bark spider</name>
    <name type="synonym">Caerostris bankana</name>
    <dbReference type="NCBI Taxonomy" id="172846"/>
    <lineage>
        <taxon>Eukaryota</taxon>
        <taxon>Metazoa</taxon>
        <taxon>Ecdysozoa</taxon>
        <taxon>Arthropoda</taxon>
        <taxon>Chelicerata</taxon>
        <taxon>Arachnida</taxon>
        <taxon>Araneae</taxon>
        <taxon>Araneomorphae</taxon>
        <taxon>Entelegynae</taxon>
        <taxon>Araneoidea</taxon>
        <taxon>Araneidae</taxon>
        <taxon>Caerostris</taxon>
    </lineage>
</organism>
<dbReference type="AlphaFoldDB" id="A0AAV4N931"/>
<proteinExistence type="predicted"/>
<name>A0AAV4N931_CAEEX</name>
<protein>
    <submittedName>
        <fullName evidence="2">Uncharacterized protein</fullName>
    </submittedName>
</protein>
<reference evidence="2 3" key="1">
    <citation type="submission" date="2021-06" db="EMBL/GenBank/DDBJ databases">
        <title>Caerostris extrusa draft genome.</title>
        <authorList>
            <person name="Kono N."/>
            <person name="Arakawa K."/>
        </authorList>
    </citation>
    <scope>NUCLEOTIDE SEQUENCE [LARGE SCALE GENOMIC DNA]</scope>
</reference>
<comment type="caution">
    <text evidence="2">The sequence shown here is derived from an EMBL/GenBank/DDBJ whole genome shotgun (WGS) entry which is preliminary data.</text>
</comment>
<evidence type="ECO:0000313" key="2">
    <source>
        <dbReference type="EMBL" id="GIX80963.1"/>
    </source>
</evidence>
<gene>
    <name evidence="2" type="ORF">CEXT_371171</name>
</gene>
<feature type="region of interest" description="Disordered" evidence="1">
    <location>
        <begin position="83"/>
        <end position="116"/>
    </location>
</feature>
<evidence type="ECO:0000313" key="3">
    <source>
        <dbReference type="Proteomes" id="UP001054945"/>
    </source>
</evidence>
<evidence type="ECO:0000256" key="1">
    <source>
        <dbReference type="SAM" id="MobiDB-lite"/>
    </source>
</evidence>
<feature type="compositionally biased region" description="Basic and acidic residues" evidence="1">
    <location>
        <begin position="95"/>
        <end position="105"/>
    </location>
</feature>
<keyword evidence="3" id="KW-1185">Reference proteome</keyword>
<accession>A0AAV4N931</accession>
<sequence length="116" mass="13617">MKKSRAEIKIQITARFFVQRHADVAVGLSSLEKHSVKPLRFSETLQLIGRLYRDTQNCLFRHLHRRHGCANVLATMVTEGQQYEGSRRPRLTNARQDRMMYDRPKLSQPHHLQLIP</sequence>